<dbReference type="GO" id="GO:0007062">
    <property type="term" value="P:sister chromatid cohesion"/>
    <property type="evidence" value="ECO:0007669"/>
    <property type="project" value="InterPro"/>
</dbReference>
<evidence type="ECO:0000313" key="9">
    <source>
        <dbReference type="EMBL" id="SDZ89553.1"/>
    </source>
</evidence>
<keyword evidence="5 7" id="KW-0175">Coiled coil</keyword>
<dbReference type="AlphaFoldDB" id="A0A1H3WQZ3"/>
<dbReference type="SUPFAM" id="SSF52540">
    <property type="entry name" value="P-loop containing nucleoside triphosphate hydrolases"/>
    <property type="match status" value="1"/>
</dbReference>
<dbReference type="Gene3D" id="3.30.70.1620">
    <property type="match status" value="1"/>
</dbReference>
<keyword evidence="10" id="KW-1185">Reference proteome</keyword>
<evidence type="ECO:0000313" key="10">
    <source>
        <dbReference type="Proteomes" id="UP000199409"/>
    </source>
</evidence>
<reference evidence="9 10" key="1">
    <citation type="submission" date="2016-10" db="EMBL/GenBank/DDBJ databases">
        <authorList>
            <person name="de Groot N.N."/>
        </authorList>
    </citation>
    <scope>NUCLEOTIDE SEQUENCE [LARGE SCALE GENOMIC DNA]</scope>
    <source>
        <strain evidence="9 10">DSM 7343</strain>
    </source>
</reference>
<proteinExistence type="inferred from homology"/>
<evidence type="ECO:0000259" key="8">
    <source>
        <dbReference type="SMART" id="SM00968"/>
    </source>
</evidence>
<feature type="binding site" evidence="7">
    <location>
        <begin position="65"/>
        <end position="72"/>
    </location>
    <ligand>
        <name>ATP</name>
        <dbReference type="ChEBI" id="CHEBI:30616"/>
    </ligand>
</feature>
<feature type="domain" description="SMC hinge" evidence="8">
    <location>
        <begin position="554"/>
        <end position="661"/>
    </location>
</feature>
<feature type="coiled-coil region" evidence="7">
    <location>
        <begin position="799"/>
        <end position="861"/>
    </location>
</feature>
<dbReference type="SUPFAM" id="SSF75553">
    <property type="entry name" value="Smc hinge domain"/>
    <property type="match status" value="1"/>
</dbReference>
<dbReference type="Pfam" id="PF02463">
    <property type="entry name" value="SMC_N"/>
    <property type="match status" value="1"/>
</dbReference>
<dbReference type="Gene3D" id="3.40.50.300">
    <property type="entry name" value="P-loop containing nucleotide triphosphate hydrolases"/>
    <property type="match status" value="2"/>
</dbReference>
<dbReference type="InterPro" id="IPR024704">
    <property type="entry name" value="SMC"/>
</dbReference>
<feature type="coiled-coil region" evidence="7">
    <location>
        <begin position="375"/>
        <end position="402"/>
    </location>
</feature>
<evidence type="ECO:0000256" key="1">
    <source>
        <dbReference type="ARBA" id="ARBA00004496"/>
    </source>
</evidence>
<dbReference type="CDD" id="cd03278">
    <property type="entry name" value="ABC_SMC_barmotin"/>
    <property type="match status" value="1"/>
</dbReference>
<dbReference type="STRING" id="37625.SAMN05660420_00633"/>
<dbReference type="GO" id="GO:0005694">
    <property type="term" value="C:chromosome"/>
    <property type="evidence" value="ECO:0007669"/>
    <property type="project" value="InterPro"/>
</dbReference>
<dbReference type="HAMAP" id="MF_01894">
    <property type="entry name" value="Smc_prok"/>
    <property type="match status" value="1"/>
</dbReference>
<organism evidence="9 10">
    <name type="scientific">Desulfuromusa kysingii</name>
    <dbReference type="NCBI Taxonomy" id="37625"/>
    <lineage>
        <taxon>Bacteria</taxon>
        <taxon>Pseudomonadati</taxon>
        <taxon>Thermodesulfobacteriota</taxon>
        <taxon>Desulfuromonadia</taxon>
        <taxon>Desulfuromonadales</taxon>
        <taxon>Geopsychrobacteraceae</taxon>
        <taxon>Desulfuromusa</taxon>
    </lineage>
</organism>
<feature type="coiled-coil region" evidence="7">
    <location>
        <begin position="904"/>
        <end position="1050"/>
    </location>
</feature>
<dbReference type="InterPro" id="IPR003395">
    <property type="entry name" value="RecF/RecN/SMC_N"/>
</dbReference>
<comment type="similarity">
    <text evidence="7">Belongs to the SMC family.</text>
</comment>
<dbReference type="FunFam" id="3.40.50.300:FF:000901">
    <property type="entry name" value="Chromosome partition protein Smc"/>
    <property type="match status" value="1"/>
</dbReference>
<dbReference type="InterPro" id="IPR011890">
    <property type="entry name" value="SMC_prok"/>
</dbReference>
<dbReference type="FunFam" id="3.40.50.300:FF:000984">
    <property type="entry name" value="Chromosome partition protein Smc"/>
    <property type="match status" value="1"/>
</dbReference>
<comment type="subcellular location">
    <subcellularLocation>
        <location evidence="1 7">Cytoplasm</location>
    </subcellularLocation>
</comment>
<evidence type="ECO:0000256" key="2">
    <source>
        <dbReference type="ARBA" id="ARBA00022490"/>
    </source>
</evidence>
<feature type="coiled-coil region" evidence="7">
    <location>
        <begin position="694"/>
        <end position="770"/>
    </location>
</feature>
<evidence type="ECO:0000256" key="4">
    <source>
        <dbReference type="ARBA" id="ARBA00022840"/>
    </source>
</evidence>
<dbReference type="NCBIfam" id="TIGR02168">
    <property type="entry name" value="SMC_prok_B"/>
    <property type="match status" value="1"/>
</dbReference>
<comment type="subunit">
    <text evidence="7">Homodimer.</text>
</comment>
<dbReference type="Pfam" id="PF06470">
    <property type="entry name" value="SMC_hinge"/>
    <property type="match status" value="1"/>
</dbReference>
<keyword evidence="3 7" id="KW-0547">Nucleotide-binding</keyword>
<keyword evidence="2 7" id="KW-0963">Cytoplasm</keyword>
<keyword evidence="4 7" id="KW-0067">ATP-binding</keyword>
<dbReference type="GO" id="GO:0005737">
    <property type="term" value="C:cytoplasm"/>
    <property type="evidence" value="ECO:0007669"/>
    <property type="project" value="UniProtKB-SubCell"/>
</dbReference>
<dbReference type="InterPro" id="IPR036277">
    <property type="entry name" value="SMC_hinge_sf"/>
</dbReference>
<dbReference type="PIRSF" id="PIRSF005719">
    <property type="entry name" value="SMC"/>
    <property type="match status" value="1"/>
</dbReference>
<dbReference type="SMART" id="SM00968">
    <property type="entry name" value="SMC_hinge"/>
    <property type="match status" value="1"/>
</dbReference>
<dbReference type="InterPro" id="IPR010935">
    <property type="entry name" value="SMC_hinge"/>
</dbReference>
<evidence type="ECO:0000256" key="5">
    <source>
        <dbReference type="ARBA" id="ARBA00023054"/>
    </source>
</evidence>
<dbReference type="PANTHER" id="PTHR43977">
    <property type="entry name" value="STRUCTURAL MAINTENANCE OF CHROMOSOMES PROTEIN 3"/>
    <property type="match status" value="1"/>
</dbReference>
<name>A0A1H3WQZ3_9BACT</name>
<dbReference type="GO" id="GO:0006260">
    <property type="term" value="P:DNA replication"/>
    <property type="evidence" value="ECO:0007669"/>
    <property type="project" value="UniProtKB-UniRule"/>
</dbReference>
<evidence type="ECO:0000256" key="6">
    <source>
        <dbReference type="ARBA" id="ARBA00023125"/>
    </source>
</evidence>
<evidence type="ECO:0000256" key="3">
    <source>
        <dbReference type="ARBA" id="ARBA00022741"/>
    </source>
</evidence>
<gene>
    <name evidence="7" type="primary">smc</name>
    <name evidence="9" type="ORF">SAMN05660420_00633</name>
</gene>
<dbReference type="GO" id="GO:0005524">
    <property type="term" value="F:ATP binding"/>
    <property type="evidence" value="ECO:0007669"/>
    <property type="project" value="UniProtKB-UniRule"/>
</dbReference>
<feature type="coiled-coil region" evidence="7">
    <location>
        <begin position="291"/>
        <end position="339"/>
    </location>
</feature>
<accession>A0A1H3WQZ3</accession>
<dbReference type="EMBL" id="FNQN01000002">
    <property type="protein sequence ID" value="SDZ89553.1"/>
    <property type="molecule type" value="Genomic_DNA"/>
</dbReference>
<evidence type="ECO:0000256" key="7">
    <source>
        <dbReference type="HAMAP-Rule" id="MF_01894"/>
    </source>
</evidence>
<dbReference type="GO" id="GO:0030261">
    <property type="term" value="P:chromosome condensation"/>
    <property type="evidence" value="ECO:0007669"/>
    <property type="project" value="InterPro"/>
</dbReference>
<dbReference type="GO" id="GO:0016887">
    <property type="term" value="F:ATP hydrolysis activity"/>
    <property type="evidence" value="ECO:0007669"/>
    <property type="project" value="InterPro"/>
</dbReference>
<dbReference type="InterPro" id="IPR027417">
    <property type="entry name" value="P-loop_NTPase"/>
</dbReference>
<protein>
    <recommendedName>
        <fullName evidence="7">Chromosome partition protein Smc</fullName>
    </recommendedName>
</protein>
<dbReference type="GO" id="GO:0003677">
    <property type="term" value="F:DNA binding"/>
    <property type="evidence" value="ECO:0007669"/>
    <property type="project" value="UniProtKB-UniRule"/>
</dbReference>
<sequence>MAAPSKPAQTISERTVACKCGWFNILRTLPQSGMKIKRLDILGFKSFVDKVSLDFEQGITGVVGPNGCGKSNVVDAIRWVMGEQNARHLRGRMMEDVIFGGSESRKPHGLAQVSITFDNRAGLCPAIYKDYAEIMITRRLYRSGESEYLINNTPCRLLDITELFMDTGVGARAYSIIEQGKVGMLVSAKPEERRVLIEEAAGVTKFKSRKKTALRKMEATKQNLIRLGDIISEVRRQIGSLKRQAQKAEKFRQYRGETKQIELSLAGNRYQTLKGDLDTVSRQEEEQATILARLDARLEEGDLQLEEQQLKLSAVEAEHRQAQEKVYQLGSEVQRVENERLLLVSQKELFATQELEIQAELKDYASRLAGLASEQQQLQIQEETASQNLQSLQSEVASLEAGLQDSLVREKQLNTQSEECRSELMELFAQTNRLANRRDEIDRRIIAEAERRQQSQEAAKQIQEQQEHLEERRERVVEQLQQVHSQQENLKERAEGLNEQLEQLKELFRRKDAALNELKRQLEKKYSVRESLETLQHNFEGYGDGTQLLLREVVGQQHIFAEFLKVSSEYEVAVEMVLGARLQAVPVENLADVQSMLSFLVEQQARASLLVSLDRNDVVTYPKGVPLVDLITCAAEASDLVQQLFAGVFLVDAISNHLDQILPAGTLLVDRQGSCFDWHGVLTGGATTTSDTGILRRQRQLDEITLEIEQLQNQVAIGQREQEQAQEDVLQTEEALLATTSEAHRLELQALEFAKDRQSLQAEYDSLNKRLALLVFDLEQIDEGQEALQQEKDQLAQGGQESEARQQQLEELSRQLQEEITALRTTLDASREGLTGQRVELASLQQQQHALHETLTRIKKQQQDLKLRTVQLSQRRDAGITSQQQIVEKDQRLKVELDLLLNRREGQQKDNEVVRARYEEQRQQLDEFRDQLRRVRSEAEELRKAVSQLQLRQHELQVDLDHVRQGAQERYQVDLSEHQVPEATEDELQRQQQQLQRLQQRIDALGEVNLMAIDEYNEQEKRYDFLLQQRDDLNQSLDDLQKAISQINRTTRRRFKETFDLVNEKFKQVFPRLFIGGQAELRLTDESDLLETGVDVVAQPPGKRLQSVNLLSGGEKALTAVALIFSLFLIKPTPFCILDEVDAPLDDANIDRFADIVQEMTGQSQFIVITHSKRTMSIVDTLYGVTMQEPGVSKLVSVRMNNFQLQEGATLTG</sequence>
<comment type="function">
    <text evidence="7">Required for chromosome condensation and partitioning.</text>
</comment>
<dbReference type="Gene3D" id="1.20.1060.20">
    <property type="match status" value="1"/>
</dbReference>
<dbReference type="Proteomes" id="UP000199409">
    <property type="component" value="Unassembled WGS sequence"/>
</dbReference>
<keyword evidence="6 7" id="KW-0238">DNA-binding</keyword>
<comment type="domain">
    <text evidence="7">Contains large globular domains required for ATP hydrolysis at each terminus and a third globular domain forming a flexible hinge near the middle of the molecule. These domains are separated by coiled-coil structures.</text>
</comment>
<feature type="coiled-coil region" evidence="7">
    <location>
        <begin position="446"/>
        <end position="535"/>
    </location>
</feature>
<dbReference type="OrthoDB" id="9808768at2"/>
<dbReference type="GO" id="GO:0007059">
    <property type="term" value="P:chromosome segregation"/>
    <property type="evidence" value="ECO:0007669"/>
    <property type="project" value="UniProtKB-UniRule"/>
</dbReference>